<feature type="domain" description="Reverse transcriptase Ty1/copia-type" evidence="1">
    <location>
        <begin position="73"/>
        <end position="140"/>
    </location>
</feature>
<dbReference type="InterPro" id="IPR013103">
    <property type="entry name" value="RVT_2"/>
</dbReference>
<sequence length="159" mass="18445">MGWIIRRPLHRSKNEYGNILLSVVANYDWELQQYDVKNALLYGDLEEKIYMEIPPDFGDSLSYDNMGTPKSRNDLEEREALRCQLANEFEIKDLGKLKYFLGIEVAYSKRAIFISQHKYVLDLLKETGKLACKPVEMPIEQNHLTTEASEDEAVDKGMH</sequence>
<dbReference type="Pfam" id="PF07727">
    <property type="entry name" value="RVT_2"/>
    <property type="match status" value="1"/>
</dbReference>
<evidence type="ECO:0000259" key="1">
    <source>
        <dbReference type="Pfam" id="PF07727"/>
    </source>
</evidence>
<proteinExistence type="predicted"/>
<comment type="caution">
    <text evidence="2">The sequence shown here is derived from an EMBL/GenBank/DDBJ whole genome shotgun (WGS) entry which is preliminary data.</text>
</comment>
<name>A0A438FCL6_VITVI</name>
<organism evidence="2 3">
    <name type="scientific">Vitis vinifera</name>
    <name type="common">Grape</name>
    <dbReference type="NCBI Taxonomy" id="29760"/>
    <lineage>
        <taxon>Eukaryota</taxon>
        <taxon>Viridiplantae</taxon>
        <taxon>Streptophyta</taxon>
        <taxon>Embryophyta</taxon>
        <taxon>Tracheophyta</taxon>
        <taxon>Spermatophyta</taxon>
        <taxon>Magnoliopsida</taxon>
        <taxon>eudicotyledons</taxon>
        <taxon>Gunneridae</taxon>
        <taxon>Pentapetalae</taxon>
        <taxon>rosids</taxon>
        <taxon>Vitales</taxon>
        <taxon>Vitaceae</taxon>
        <taxon>Viteae</taxon>
        <taxon>Vitis</taxon>
    </lineage>
</organism>
<dbReference type="EMBL" id="QGNW01001031">
    <property type="protein sequence ID" value="RVW57735.1"/>
    <property type="molecule type" value="Genomic_DNA"/>
</dbReference>
<evidence type="ECO:0000313" key="2">
    <source>
        <dbReference type="EMBL" id="RVW57735.1"/>
    </source>
</evidence>
<protein>
    <recommendedName>
        <fullName evidence="1">Reverse transcriptase Ty1/copia-type domain-containing protein</fullName>
    </recommendedName>
</protein>
<dbReference type="AlphaFoldDB" id="A0A438FCL6"/>
<dbReference type="Proteomes" id="UP000288805">
    <property type="component" value="Unassembled WGS sequence"/>
</dbReference>
<gene>
    <name evidence="2" type="ORF">CK203_117387</name>
</gene>
<accession>A0A438FCL6</accession>
<evidence type="ECO:0000313" key="3">
    <source>
        <dbReference type="Proteomes" id="UP000288805"/>
    </source>
</evidence>
<reference evidence="2 3" key="1">
    <citation type="journal article" date="2018" name="PLoS Genet.">
        <title>Population sequencing reveals clonal diversity and ancestral inbreeding in the grapevine cultivar Chardonnay.</title>
        <authorList>
            <person name="Roach M.J."/>
            <person name="Johnson D.L."/>
            <person name="Bohlmann J."/>
            <person name="van Vuuren H.J."/>
            <person name="Jones S.J."/>
            <person name="Pretorius I.S."/>
            <person name="Schmidt S.A."/>
            <person name="Borneman A.R."/>
        </authorList>
    </citation>
    <scope>NUCLEOTIDE SEQUENCE [LARGE SCALE GENOMIC DNA]</scope>
    <source>
        <strain evidence="3">cv. Chardonnay</strain>
        <tissue evidence="2">Leaf</tissue>
    </source>
</reference>